<evidence type="ECO:0000313" key="2">
    <source>
        <dbReference type="EMBL" id="OCH92350.1"/>
    </source>
</evidence>
<proteinExistence type="predicted"/>
<protein>
    <submittedName>
        <fullName evidence="2">Uncharacterized protein</fullName>
    </submittedName>
</protein>
<organism evidence="2 3">
    <name type="scientific">Obba rivulosa</name>
    <dbReference type="NCBI Taxonomy" id="1052685"/>
    <lineage>
        <taxon>Eukaryota</taxon>
        <taxon>Fungi</taxon>
        <taxon>Dikarya</taxon>
        <taxon>Basidiomycota</taxon>
        <taxon>Agaricomycotina</taxon>
        <taxon>Agaricomycetes</taxon>
        <taxon>Polyporales</taxon>
        <taxon>Gelatoporiaceae</taxon>
        <taxon>Obba</taxon>
    </lineage>
</organism>
<feature type="chain" id="PRO_5034866052" evidence="1">
    <location>
        <begin position="24"/>
        <end position="167"/>
    </location>
</feature>
<dbReference type="EMBL" id="KV722370">
    <property type="protein sequence ID" value="OCH92350.1"/>
    <property type="molecule type" value="Genomic_DNA"/>
</dbReference>
<feature type="signal peptide" evidence="1">
    <location>
        <begin position="1"/>
        <end position="23"/>
    </location>
</feature>
<keyword evidence="3" id="KW-1185">Reference proteome</keyword>
<accession>A0A8E2DLA9</accession>
<dbReference type="OrthoDB" id="2769307at2759"/>
<reference evidence="2 3" key="1">
    <citation type="submission" date="2016-07" db="EMBL/GenBank/DDBJ databases">
        <title>Draft genome of the white-rot fungus Obba rivulosa 3A-2.</title>
        <authorList>
            <consortium name="DOE Joint Genome Institute"/>
            <person name="Miettinen O."/>
            <person name="Riley R."/>
            <person name="Acob R."/>
            <person name="Barry K."/>
            <person name="Cullen D."/>
            <person name="De Vries R."/>
            <person name="Hainaut M."/>
            <person name="Hatakka A."/>
            <person name="Henrissat B."/>
            <person name="Hilden K."/>
            <person name="Kuo R."/>
            <person name="Labutti K."/>
            <person name="Lipzen A."/>
            <person name="Makela M.R."/>
            <person name="Sandor L."/>
            <person name="Spatafora J.W."/>
            <person name="Grigoriev I.V."/>
            <person name="Hibbett D.S."/>
        </authorList>
    </citation>
    <scope>NUCLEOTIDE SEQUENCE [LARGE SCALE GENOMIC DNA]</scope>
    <source>
        <strain evidence="2 3">3A-2</strain>
    </source>
</reference>
<name>A0A8E2DLA9_9APHY</name>
<dbReference type="AlphaFoldDB" id="A0A8E2DLA9"/>
<keyword evidence="1" id="KW-0732">Signal</keyword>
<evidence type="ECO:0000313" key="3">
    <source>
        <dbReference type="Proteomes" id="UP000250043"/>
    </source>
</evidence>
<sequence>MRFSTTVQAALTLAALAFGTVQAAIPIAKRQMESGHGTGTLTEPADGTTISSGATYDFEYHNGNGCESGYSPITVWILDTAPVFADLNTTGEFSPGNYLFSYGEYLIPNFGLPPMSSPTPPPATLELPELGIPSGDVFIAVVESLLDCPPDIPIEYGLTYNTISYEA</sequence>
<evidence type="ECO:0000256" key="1">
    <source>
        <dbReference type="SAM" id="SignalP"/>
    </source>
</evidence>
<dbReference type="Proteomes" id="UP000250043">
    <property type="component" value="Unassembled WGS sequence"/>
</dbReference>
<gene>
    <name evidence="2" type="ORF">OBBRIDRAFT_833477</name>
</gene>